<gene>
    <name evidence="5" type="primary">lacR_2</name>
    <name evidence="5" type="ORF">BN990_02939</name>
</gene>
<dbReference type="PANTHER" id="PTHR30146:SF149">
    <property type="entry name" value="HTH-TYPE TRANSCRIPTIONAL REGULATOR EBGR"/>
    <property type="match status" value="1"/>
</dbReference>
<dbReference type="InterPro" id="IPR046335">
    <property type="entry name" value="LacI/GalR-like_sensor"/>
</dbReference>
<dbReference type="InterPro" id="IPR000843">
    <property type="entry name" value="HTH_LacI"/>
</dbReference>
<dbReference type="PROSITE" id="PS50932">
    <property type="entry name" value="HTH_LACI_2"/>
    <property type="match status" value="1"/>
</dbReference>
<dbReference type="Pfam" id="PF13377">
    <property type="entry name" value="Peripla_BP_3"/>
    <property type="match status" value="1"/>
</dbReference>
<proteinExistence type="predicted"/>
<accession>A0A024QDJ4</accession>
<dbReference type="OrthoDB" id="9775106at2"/>
<comment type="caution">
    <text evidence="5">The sequence shown here is derived from an EMBL/GenBank/DDBJ whole genome shotgun (WGS) entry which is preliminary data.</text>
</comment>
<dbReference type="PROSITE" id="PS00356">
    <property type="entry name" value="HTH_LACI_1"/>
    <property type="match status" value="1"/>
</dbReference>
<dbReference type="Proteomes" id="UP000028875">
    <property type="component" value="Unassembled WGS sequence"/>
</dbReference>
<dbReference type="EMBL" id="CCDP010000002">
    <property type="protein sequence ID" value="CDQ40613.1"/>
    <property type="molecule type" value="Genomic_DNA"/>
</dbReference>
<evidence type="ECO:0000313" key="5">
    <source>
        <dbReference type="EMBL" id="CDQ40613.1"/>
    </source>
</evidence>
<dbReference type="SUPFAM" id="SSF47413">
    <property type="entry name" value="lambda repressor-like DNA-binding domains"/>
    <property type="match status" value="1"/>
</dbReference>
<evidence type="ECO:0000256" key="2">
    <source>
        <dbReference type="ARBA" id="ARBA00023125"/>
    </source>
</evidence>
<reference evidence="6" key="2">
    <citation type="submission" date="2014-05" db="EMBL/GenBank/DDBJ databases">
        <title>Draft genome sequence of Virgibacillus massiliensis Vm-5.</title>
        <authorList>
            <person name="Khelaifia S."/>
            <person name="Croce O."/>
            <person name="Lagier J.C."/>
            <person name="Raoult D."/>
        </authorList>
    </citation>
    <scope>NUCLEOTIDE SEQUENCE [LARGE SCALE GENOMIC DNA]</scope>
    <source>
        <strain evidence="6">Vm-5</strain>
    </source>
</reference>
<dbReference type="CDD" id="cd01544">
    <property type="entry name" value="PBP1_GalR"/>
    <property type="match status" value="1"/>
</dbReference>
<dbReference type="CDD" id="cd01392">
    <property type="entry name" value="HTH_LacI"/>
    <property type="match status" value="1"/>
</dbReference>
<organism evidence="5 6">
    <name type="scientific">Virgibacillus massiliensis</name>
    <dbReference type="NCBI Taxonomy" id="1462526"/>
    <lineage>
        <taxon>Bacteria</taxon>
        <taxon>Bacillati</taxon>
        <taxon>Bacillota</taxon>
        <taxon>Bacilli</taxon>
        <taxon>Bacillales</taxon>
        <taxon>Bacillaceae</taxon>
        <taxon>Virgibacillus</taxon>
    </lineage>
</organism>
<dbReference type="GO" id="GO:0000976">
    <property type="term" value="F:transcription cis-regulatory region binding"/>
    <property type="evidence" value="ECO:0007669"/>
    <property type="project" value="TreeGrafter"/>
</dbReference>
<dbReference type="GO" id="GO:0003700">
    <property type="term" value="F:DNA-binding transcription factor activity"/>
    <property type="evidence" value="ECO:0007669"/>
    <property type="project" value="TreeGrafter"/>
</dbReference>
<dbReference type="Gene3D" id="3.40.50.2300">
    <property type="match status" value="2"/>
</dbReference>
<sequence>MATIKDVANLANVSQATVSRVLNHDHTLSVSADTRNRIVDAAKQLNYQTIRVRKQHTYSQAPYRIGIFLCLSQEEELNDPYFLSIRQGVEQECKALGIESMEIYRKYNFNTTQLNPNLDGLIIIGKVDTELIQYIRGKMKCITFIDCSPDEDTYDSVVIDFQKATNLALDHLLESNINTIGFIGGRQTEYTNNQLSHTYEDERYLTFKQRMREIKQYDKRHVHIGEFTMTTGYRLMKQAIEQGGLPNAFFIASDPMAIGALRALRESGLRVPEDIKIIGFDDIEMAQFANPPLSTIHVPTEWMGKIGVKLLVERLKGRDLPLKVTVPTTLIQRESTKMTT</sequence>
<dbReference type="eggNOG" id="COG1609">
    <property type="taxonomic scope" value="Bacteria"/>
</dbReference>
<dbReference type="InterPro" id="IPR010982">
    <property type="entry name" value="Lambda_DNA-bd_dom_sf"/>
</dbReference>
<dbReference type="RefSeq" id="WP_021292310.1">
    <property type="nucleotide sequence ID" value="NZ_BNER01000006.1"/>
</dbReference>
<evidence type="ECO:0000256" key="1">
    <source>
        <dbReference type="ARBA" id="ARBA00023015"/>
    </source>
</evidence>
<evidence type="ECO:0000313" key="6">
    <source>
        <dbReference type="Proteomes" id="UP000028875"/>
    </source>
</evidence>
<dbReference type="Gene3D" id="1.10.260.40">
    <property type="entry name" value="lambda repressor-like DNA-binding domains"/>
    <property type="match status" value="1"/>
</dbReference>
<dbReference type="AlphaFoldDB" id="A0A024QDJ4"/>
<dbReference type="SMART" id="SM00354">
    <property type="entry name" value="HTH_LACI"/>
    <property type="match status" value="1"/>
</dbReference>
<keyword evidence="3" id="KW-0804">Transcription</keyword>
<dbReference type="STRING" id="1462526.BN990_02939"/>
<dbReference type="SUPFAM" id="SSF53822">
    <property type="entry name" value="Periplasmic binding protein-like I"/>
    <property type="match status" value="1"/>
</dbReference>
<dbReference type="PANTHER" id="PTHR30146">
    <property type="entry name" value="LACI-RELATED TRANSCRIPTIONAL REPRESSOR"/>
    <property type="match status" value="1"/>
</dbReference>
<dbReference type="Pfam" id="PF00356">
    <property type="entry name" value="LacI"/>
    <property type="match status" value="1"/>
</dbReference>
<feature type="domain" description="HTH lacI-type" evidence="4">
    <location>
        <begin position="2"/>
        <end position="55"/>
    </location>
</feature>
<keyword evidence="6" id="KW-1185">Reference proteome</keyword>
<dbReference type="PRINTS" id="PR00036">
    <property type="entry name" value="HTHLACI"/>
</dbReference>
<keyword evidence="1" id="KW-0805">Transcription regulation</keyword>
<protein>
    <submittedName>
        <fullName evidence="5">Lactose operon repressor</fullName>
    </submittedName>
</protein>
<dbReference type="InterPro" id="IPR028082">
    <property type="entry name" value="Peripla_BP_I"/>
</dbReference>
<reference evidence="5 6" key="1">
    <citation type="submission" date="2014-03" db="EMBL/GenBank/DDBJ databases">
        <authorList>
            <person name="Urmite Genomes U."/>
        </authorList>
    </citation>
    <scope>NUCLEOTIDE SEQUENCE [LARGE SCALE GENOMIC DNA]</scope>
    <source>
        <strain evidence="5 6">Vm-5</strain>
    </source>
</reference>
<name>A0A024QDJ4_9BACI</name>
<evidence type="ECO:0000256" key="3">
    <source>
        <dbReference type="ARBA" id="ARBA00023163"/>
    </source>
</evidence>
<keyword evidence="2" id="KW-0238">DNA-binding</keyword>
<evidence type="ECO:0000259" key="4">
    <source>
        <dbReference type="PROSITE" id="PS50932"/>
    </source>
</evidence>